<evidence type="ECO:0000313" key="1">
    <source>
        <dbReference type="EMBL" id="SIO17465.1"/>
    </source>
</evidence>
<organism evidence="1 2">
    <name type="scientific">Paraburkholderia phenazinium</name>
    <dbReference type="NCBI Taxonomy" id="60549"/>
    <lineage>
        <taxon>Bacteria</taxon>
        <taxon>Pseudomonadati</taxon>
        <taxon>Pseudomonadota</taxon>
        <taxon>Betaproteobacteria</taxon>
        <taxon>Burkholderiales</taxon>
        <taxon>Burkholderiaceae</taxon>
        <taxon>Paraburkholderia</taxon>
    </lineage>
</organism>
<gene>
    <name evidence="1" type="ORF">SAMN05444168_3169</name>
</gene>
<name>A0A1N6HCT2_9BURK</name>
<accession>A0A1N6HCT2</accession>
<dbReference type="Proteomes" id="UP000184693">
    <property type="component" value="Unassembled WGS sequence"/>
</dbReference>
<reference evidence="1 2" key="1">
    <citation type="submission" date="2016-11" db="EMBL/GenBank/DDBJ databases">
        <authorList>
            <person name="Jaros S."/>
            <person name="Januszkiewicz K."/>
            <person name="Wedrychowicz H."/>
        </authorList>
    </citation>
    <scope>NUCLEOTIDE SEQUENCE [LARGE SCALE GENOMIC DNA]</scope>
    <source>
        <strain evidence="1 2">GAS86</strain>
    </source>
</reference>
<dbReference type="OrthoDB" id="9932405at2"/>
<dbReference type="RefSeq" id="WP_143787527.1">
    <property type="nucleotide sequence ID" value="NZ_FSRM01000001.1"/>
</dbReference>
<proteinExistence type="predicted"/>
<dbReference type="EMBL" id="FSRM01000001">
    <property type="protein sequence ID" value="SIO17465.1"/>
    <property type="molecule type" value="Genomic_DNA"/>
</dbReference>
<dbReference type="AlphaFoldDB" id="A0A1N6HCT2"/>
<evidence type="ECO:0000313" key="2">
    <source>
        <dbReference type="Proteomes" id="UP000184693"/>
    </source>
</evidence>
<sequence>MMHRTKHVAYQPDVAGDCGEQHLAVLSRTAKNVSKVKLIEGARSALSNWNEEVRLLLFYEIAGNTLFTAHNRICFKTVQSPEVSKMFQY</sequence>
<protein>
    <submittedName>
        <fullName evidence="1">Uncharacterized protein</fullName>
    </submittedName>
</protein>